<sequence>MYKELIYKKIATCIMIIEFTKNQFLFFGIFCYRLNFSF</sequence>
<evidence type="ECO:0000313" key="2">
    <source>
        <dbReference type="Proteomes" id="UP000012089"/>
    </source>
</evidence>
<accession>M6HB82</accession>
<organism evidence="1 2">
    <name type="scientific">Leptospira interrogans serovar Zanoni str. LT2156</name>
    <dbReference type="NCBI Taxonomy" id="1001601"/>
    <lineage>
        <taxon>Bacteria</taxon>
        <taxon>Pseudomonadati</taxon>
        <taxon>Spirochaetota</taxon>
        <taxon>Spirochaetia</taxon>
        <taxon>Leptospirales</taxon>
        <taxon>Leptospiraceae</taxon>
        <taxon>Leptospira</taxon>
    </lineage>
</organism>
<proteinExistence type="predicted"/>
<gene>
    <name evidence="1" type="ORF">LEP1GSC158_2097</name>
</gene>
<dbReference type="EMBL" id="AFMF02000033">
    <property type="protein sequence ID" value="EMM94548.1"/>
    <property type="molecule type" value="Genomic_DNA"/>
</dbReference>
<dbReference type="Proteomes" id="UP000012089">
    <property type="component" value="Unassembled WGS sequence"/>
</dbReference>
<evidence type="ECO:0000313" key="1">
    <source>
        <dbReference type="EMBL" id="EMM94548.1"/>
    </source>
</evidence>
<comment type="caution">
    <text evidence="1">The sequence shown here is derived from an EMBL/GenBank/DDBJ whole genome shotgun (WGS) entry which is preliminary data.</text>
</comment>
<protein>
    <submittedName>
        <fullName evidence="1">Uncharacterized protein</fullName>
    </submittedName>
</protein>
<name>M6HB82_LEPIR</name>
<reference evidence="1 2" key="1">
    <citation type="submission" date="2013-01" db="EMBL/GenBank/DDBJ databases">
        <authorList>
            <person name="Harkins D.M."/>
            <person name="Durkin A.S."/>
            <person name="Brinkac L.M."/>
            <person name="Haft D.H."/>
            <person name="Selengut J.D."/>
            <person name="Sanka R."/>
            <person name="DePew J."/>
            <person name="Purushe J."/>
            <person name="Tulsiani S.M."/>
            <person name="Graham G.C."/>
            <person name="Burns M.-A."/>
            <person name="Dohnt M.F."/>
            <person name="Smythe L.D."/>
            <person name="McKay D.B."/>
            <person name="Craig S.B."/>
            <person name="Vinetz J.M."/>
            <person name="Sutton G.G."/>
            <person name="Nierman W.C."/>
            <person name="Fouts D.E."/>
        </authorList>
    </citation>
    <scope>NUCLEOTIDE SEQUENCE [LARGE SCALE GENOMIC DNA]</scope>
    <source>
        <strain evidence="1 2">LT2156</strain>
    </source>
</reference>
<dbReference type="AlphaFoldDB" id="M6HB82"/>